<feature type="transmembrane region" description="Helical" evidence="1">
    <location>
        <begin position="113"/>
        <end position="135"/>
    </location>
</feature>
<keyword evidence="1" id="KW-1133">Transmembrane helix</keyword>
<organism evidence="2 3">
    <name type="scientific">Drosophila albomicans</name>
    <name type="common">Fruit fly</name>
    <dbReference type="NCBI Taxonomy" id="7291"/>
    <lineage>
        <taxon>Eukaryota</taxon>
        <taxon>Metazoa</taxon>
        <taxon>Ecdysozoa</taxon>
        <taxon>Arthropoda</taxon>
        <taxon>Hexapoda</taxon>
        <taxon>Insecta</taxon>
        <taxon>Pterygota</taxon>
        <taxon>Neoptera</taxon>
        <taxon>Endopterygota</taxon>
        <taxon>Diptera</taxon>
        <taxon>Brachycera</taxon>
        <taxon>Muscomorpha</taxon>
        <taxon>Ephydroidea</taxon>
        <taxon>Drosophilidae</taxon>
        <taxon>Drosophila</taxon>
    </lineage>
</organism>
<feature type="transmembrane region" description="Helical" evidence="1">
    <location>
        <begin position="147"/>
        <end position="169"/>
    </location>
</feature>
<keyword evidence="2" id="KW-1185">Reference proteome</keyword>
<feature type="transmembrane region" description="Helical" evidence="1">
    <location>
        <begin position="212"/>
        <end position="231"/>
    </location>
</feature>
<reference evidence="3" key="1">
    <citation type="submission" date="2025-08" db="UniProtKB">
        <authorList>
            <consortium name="RefSeq"/>
        </authorList>
    </citation>
    <scope>IDENTIFICATION</scope>
    <source>
        <strain evidence="3">15112-1751.03</strain>
        <tissue evidence="3">Whole Adult</tissue>
    </source>
</reference>
<name>A0A6P8WW85_DROAB</name>
<feature type="transmembrane region" description="Helical" evidence="1">
    <location>
        <begin position="62"/>
        <end position="80"/>
    </location>
</feature>
<sequence>MFKTWIKIWPEIEIETAEQRRRFVYRTFITLGCFLLFALVQWVPIVCFPKILDVVRRHESTFVVTFLMAMLFLAVFLLSDQIRYMPCVSWVLVILVVECEIVALSLLEVESSIMYLVIGLLVAMIVMVFAIVLALLMPRDLTKSMNFMFTVSFFTLLLSIYVVVFLGILRLSWPFFVYAAIIVLMLLPVVVYHTQSILGVGGLRTSLKDDKLAALLLFTDFLALFMLTFYWRPTRGDKQ</sequence>
<evidence type="ECO:0000313" key="3">
    <source>
        <dbReference type="RefSeq" id="XP_034106129.1"/>
    </source>
</evidence>
<evidence type="ECO:0000256" key="1">
    <source>
        <dbReference type="SAM" id="Phobius"/>
    </source>
</evidence>
<feature type="transmembrane region" description="Helical" evidence="1">
    <location>
        <begin position="87"/>
        <end position="107"/>
    </location>
</feature>
<gene>
    <name evidence="3" type="primary">LOC117569172</name>
</gene>
<keyword evidence="1" id="KW-0812">Transmembrane</keyword>
<protein>
    <submittedName>
        <fullName evidence="3">Uncharacterized protein LOC117569172</fullName>
    </submittedName>
</protein>
<dbReference type="RefSeq" id="XP_034106129.1">
    <property type="nucleotide sequence ID" value="XM_034250238.2"/>
</dbReference>
<accession>A0A6P8WW85</accession>
<feature type="transmembrane region" description="Helical" evidence="1">
    <location>
        <begin position="175"/>
        <end position="192"/>
    </location>
</feature>
<dbReference type="Proteomes" id="UP000515160">
    <property type="component" value="Chromosome 3"/>
</dbReference>
<feature type="transmembrane region" description="Helical" evidence="1">
    <location>
        <begin position="23"/>
        <end position="42"/>
    </location>
</feature>
<dbReference type="OrthoDB" id="7852153at2759"/>
<proteinExistence type="predicted"/>
<keyword evidence="1" id="KW-0472">Membrane</keyword>
<dbReference type="AlphaFoldDB" id="A0A6P8WW85"/>
<dbReference type="GeneID" id="117569172"/>
<evidence type="ECO:0000313" key="2">
    <source>
        <dbReference type="Proteomes" id="UP000515160"/>
    </source>
</evidence>